<evidence type="ECO:0000313" key="2">
    <source>
        <dbReference type="EMBL" id="KAK3607404.1"/>
    </source>
</evidence>
<feature type="transmembrane region" description="Helical" evidence="1">
    <location>
        <begin position="111"/>
        <end position="136"/>
    </location>
</feature>
<accession>A0AAE0TBQ0</accession>
<keyword evidence="1" id="KW-1133">Transmembrane helix</keyword>
<reference evidence="2" key="3">
    <citation type="submission" date="2023-05" db="EMBL/GenBank/DDBJ databases">
        <authorList>
            <person name="Smith C.H."/>
        </authorList>
    </citation>
    <scope>NUCLEOTIDE SEQUENCE</scope>
    <source>
        <strain evidence="2">CHS0354</strain>
        <tissue evidence="2">Mantle</tissue>
    </source>
</reference>
<protein>
    <submittedName>
        <fullName evidence="2">Uncharacterized protein</fullName>
    </submittedName>
</protein>
<keyword evidence="3" id="KW-1185">Reference proteome</keyword>
<dbReference type="AlphaFoldDB" id="A0AAE0TBQ0"/>
<organism evidence="2 3">
    <name type="scientific">Potamilus streckersoni</name>
    <dbReference type="NCBI Taxonomy" id="2493646"/>
    <lineage>
        <taxon>Eukaryota</taxon>
        <taxon>Metazoa</taxon>
        <taxon>Spiralia</taxon>
        <taxon>Lophotrochozoa</taxon>
        <taxon>Mollusca</taxon>
        <taxon>Bivalvia</taxon>
        <taxon>Autobranchia</taxon>
        <taxon>Heteroconchia</taxon>
        <taxon>Palaeoheterodonta</taxon>
        <taxon>Unionida</taxon>
        <taxon>Unionoidea</taxon>
        <taxon>Unionidae</taxon>
        <taxon>Ambleminae</taxon>
        <taxon>Lampsilini</taxon>
        <taxon>Potamilus</taxon>
    </lineage>
</organism>
<keyword evidence="1" id="KW-0812">Transmembrane</keyword>
<name>A0AAE0TBQ0_9BIVA</name>
<reference evidence="2" key="2">
    <citation type="journal article" date="2021" name="Genome Biol. Evol.">
        <title>Developing a high-quality reference genome for a parasitic bivalve with doubly uniparental inheritance (Bivalvia: Unionida).</title>
        <authorList>
            <person name="Smith C.H."/>
        </authorList>
    </citation>
    <scope>NUCLEOTIDE SEQUENCE</scope>
    <source>
        <strain evidence="2">CHS0354</strain>
        <tissue evidence="2">Mantle</tissue>
    </source>
</reference>
<keyword evidence="1" id="KW-0472">Membrane</keyword>
<dbReference type="EMBL" id="JAEAOA010000251">
    <property type="protein sequence ID" value="KAK3607404.1"/>
    <property type="molecule type" value="Genomic_DNA"/>
</dbReference>
<evidence type="ECO:0000313" key="3">
    <source>
        <dbReference type="Proteomes" id="UP001195483"/>
    </source>
</evidence>
<reference evidence="2" key="1">
    <citation type="journal article" date="2021" name="Genome Biol. Evol.">
        <title>A High-Quality Reference Genome for a Parasitic Bivalve with Doubly Uniparental Inheritance (Bivalvia: Unionida).</title>
        <authorList>
            <person name="Smith C.H."/>
        </authorList>
    </citation>
    <scope>NUCLEOTIDE SEQUENCE</scope>
    <source>
        <strain evidence="2">CHS0354</strain>
    </source>
</reference>
<sequence>MDFKCKNTNTSVIIIRKMSVGFCKNISIYDVTQGKCIHVVDDYIGRVENCDLKETIFHLTIQSLTWLDKGPYFAWDDTGLLLDSIFMDIQEKRKSTSSFPGSNVQFVKSKWFLLSLIVIVVVVLVVAAGLANYAVLKLRQSKANRYGNGSQNFEMTSIAEETRIMSASNSNSGNLTDFVSTKCPENVGIKVKQIYPREMQFARSSPITTNKFSIDSNLPFNEESVSETIQEYDHIYDYADMPN</sequence>
<evidence type="ECO:0000256" key="1">
    <source>
        <dbReference type="SAM" id="Phobius"/>
    </source>
</evidence>
<proteinExistence type="predicted"/>
<comment type="caution">
    <text evidence="2">The sequence shown here is derived from an EMBL/GenBank/DDBJ whole genome shotgun (WGS) entry which is preliminary data.</text>
</comment>
<dbReference type="Proteomes" id="UP001195483">
    <property type="component" value="Unassembled WGS sequence"/>
</dbReference>
<gene>
    <name evidence="2" type="ORF">CHS0354_003031</name>
</gene>